<reference evidence="2" key="1">
    <citation type="submission" date="2020-11" db="EMBL/GenBank/DDBJ databases">
        <authorList>
            <consortium name="DOE Joint Genome Institute"/>
            <person name="Ahrendt S."/>
            <person name="Riley R."/>
            <person name="Andreopoulos W."/>
            <person name="Labutti K."/>
            <person name="Pangilinan J."/>
            <person name="Ruiz-Duenas F.J."/>
            <person name="Barrasa J.M."/>
            <person name="Sanchez-Garcia M."/>
            <person name="Camarero S."/>
            <person name="Miyauchi S."/>
            <person name="Serrano A."/>
            <person name="Linde D."/>
            <person name="Babiker R."/>
            <person name="Drula E."/>
            <person name="Ayuso-Fernandez I."/>
            <person name="Pacheco R."/>
            <person name="Padilla G."/>
            <person name="Ferreira P."/>
            <person name="Barriuso J."/>
            <person name="Kellner H."/>
            <person name="Castanera R."/>
            <person name="Alfaro M."/>
            <person name="Ramirez L."/>
            <person name="Pisabarro A.G."/>
            <person name="Kuo A."/>
            <person name="Tritt A."/>
            <person name="Lipzen A."/>
            <person name="He G."/>
            <person name="Yan M."/>
            <person name="Ng V."/>
            <person name="Cullen D."/>
            <person name="Martin F."/>
            <person name="Rosso M.-N."/>
            <person name="Henrissat B."/>
            <person name="Hibbett D."/>
            <person name="Martinez A.T."/>
            <person name="Grigoriev I.V."/>
        </authorList>
    </citation>
    <scope>NUCLEOTIDE SEQUENCE</scope>
    <source>
        <strain evidence="2">CBS 247.69</strain>
    </source>
</reference>
<organism evidence="2 3">
    <name type="scientific">Collybia nuda</name>
    <dbReference type="NCBI Taxonomy" id="64659"/>
    <lineage>
        <taxon>Eukaryota</taxon>
        <taxon>Fungi</taxon>
        <taxon>Dikarya</taxon>
        <taxon>Basidiomycota</taxon>
        <taxon>Agaricomycotina</taxon>
        <taxon>Agaricomycetes</taxon>
        <taxon>Agaricomycetidae</taxon>
        <taxon>Agaricales</taxon>
        <taxon>Tricholomatineae</taxon>
        <taxon>Clitocybaceae</taxon>
        <taxon>Collybia</taxon>
    </lineage>
</organism>
<dbReference type="Proteomes" id="UP000807353">
    <property type="component" value="Unassembled WGS sequence"/>
</dbReference>
<keyword evidence="1" id="KW-0238">DNA-binding</keyword>
<feature type="non-terminal residue" evidence="2">
    <location>
        <position position="138"/>
    </location>
</feature>
<protein>
    <submittedName>
        <fullName evidence="2">Uncharacterized protein</fullName>
    </submittedName>
</protein>
<evidence type="ECO:0000256" key="1">
    <source>
        <dbReference type="ARBA" id="ARBA00023125"/>
    </source>
</evidence>
<gene>
    <name evidence="2" type="ORF">BDZ94DRAFT_1131972</name>
</gene>
<evidence type="ECO:0000313" key="3">
    <source>
        <dbReference type="Proteomes" id="UP000807353"/>
    </source>
</evidence>
<dbReference type="AlphaFoldDB" id="A0A9P5XVE7"/>
<feature type="non-terminal residue" evidence="2">
    <location>
        <position position="1"/>
    </location>
</feature>
<dbReference type="GO" id="GO:0003677">
    <property type="term" value="F:DNA binding"/>
    <property type="evidence" value="ECO:0007669"/>
    <property type="project" value="UniProtKB-KW"/>
</dbReference>
<accession>A0A9P5XVE7</accession>
<dbReference type="OrthoDB" id="5598396at2759"/>
<proteinExistence type="predicted"/>
<comment type="caution">
    <text evidence="2">The sequence shown here is derived from an EMBL/GenBank/DDBJ whole genome shotgun (WGS) entry which is preliminary data.</text>
</comment>
<dbReference type="EMBL" id="MU150368">
    <property type="protein sequence ID" value="KAF9457515.1"/>
    <property type="molecule type" value="Genomic_DNA"/>
</dbReference>
<dbReference type="Gene3D" id="1.10.150.130">
    <property type="match status" value="1"/>
</dbReference>
<name>A0A9P5XVE7_9AGAR</name>
<dbReference type="SUPFAM" id="SSF47823">
    <property type="entry name" value="lambda integrase-like, N-terminal domain"/>
    <property type="match status" value="1"/>
</dbReference>
<evidence type="ECO:0000313" key="2">
    <source>
        <dbReference type="EMBL" id="KAF9457515.1"/>
    </source>
</evidence>
<sequence length="138" mass="15454">ALGAVLEPASHSSYSSALNSYTDFCSRHNFPLKPTPDTLSFYVVYMCHHIKPKSVSSYLSGICNELLPIYPNVQTHRKHKLVTNTLHGCMKIRTTPTSRKRAITRSELANVCIKLQNEPAHDDKLFLAILVTGFHGLM</sequence>
<keyword evidence="3" id="KW-1185">Reference proteome</keyword>
<dbReference type="InterPro" id="IPR010998">
    <property type="entry name" value="Integrase_recombinase_N"/>
</dbReference>